<sequence length="221" mass="25378">MLKYSLPLTNTLYLKNLKSYLILADDNLNRFKDQNENFTARMIRKETGADWLEEGSHLNNIEWLFLNSIFVTMYASFEHFLMKVASTLEGQPGIQIKLSHISGRGILEQYTNYLRLVGGLASASRERSPWGRMSHYQNVRNLLAHNGGIMQDDGDKALEKHKDFKFLQQEDVVMASGVGMIRIRNKKILESFVKDTTLLTNNLLNEFNQKYPKQADADDLG</sequence>
<proteinExistence type="predicted"/>
<reference evidence="1 2" key="1">
    <citation type="submission" date="2019-04" db="EMBL/GenBank/DDBJ databases">
        <title>Pedobacter sp. RP-3-15 sp. nov., isolated from Arctic soil.</title>
        <authorList>
            <person name="Dahal R.H."/>
            <person name="Kim D.-U."/>
        </authorList>
    </citation>
    <scope>NUCLEOTIDE SEQUENCE [LARGE SCALE GENOMIC DNA]</scope>
    <source>
        <strain evidence="1 2">RP-3-15</strain>
    </source>
</reference>
<gene>
    <name evidence="1" type="ORF">FA047_16730</name>
</gene>
<keyword evidence="2" id="KW-1185">Reference proteome</keyword>
<accession>A0A4U1CD86</accession>
<name>A0A4U1CD86_9SPHI</name>
<dbReference type="AlphaFoldDB" id="A0A4U1CD86"/>
<protein>
    <recommendedName>
        <fullName evidence="3">Cthe-2314-like HEPN domain-containing protein</fullName>
    </recommendedName>
</protein>
<evidence type="ECO:0000313" key="2">
    <source>
        <dbReference type="Proteomes" id="UP000307244"/>
    </source>
</evidence>
<dbReference type="RefSeq" id="WP_136837234.1">
    <property type="nucleotide sequence ID" value="NZ_SWBQ01000005.1"/>
</dbReference>
<comment type="caution">
    <text evidence="1">The sequence shown here is derived from an EMBL/GenBank/DDBJ whole genome shotgun (WGS) entry which is preliminary data.</text>
</comment>
<dbReference type="Proteomes" id="UP000307244">
    <property type="component" value="Unassembled WGS sequence"/>
</dbReference>
<evidence type="ECO:0000313" key="1">
    <source>
        <dbReference type="EMBL" id="TKC04241.1"/>
    </source>
</evidence>
<organism evidence="1 2">
    <name type="scientific">Pedobacter frigoris</name>
    <dbReference type="NCBI Taxonomy" id="2571272"/>
    <lineage>
        <taxon>Bacteria</taxon>
        <taxon>Pseudomonadati</taxon>
        <taxon>Bacteroidota</taxon>
        <taxon>Sphingobacteriia</taxon>
        <taxon>Sphingobacteriales</taxon>
        <taxon>Sphingobacteriaceae</taxon>
        <taxon>Pedobacter</taxon>
    </lineage>
</organism>
<dbReference type="OrthoDB" id="793993at2"/>
<evidence type="ECO:0008006" key="3">
    <source>
        <dbReference type="Google" id="ProtNLM"/>
    </source>
</evidence>
<dbReference type="EMBL" id="SWBQ01000005">
    <property type="protein sequence ID" value="TKC04241.1"/>
    <property type="molecule type" value="Genomic_DNA"/>
</dbReference>